<dbReference type="STRING" id="569365.A0A0D2CER9"/>
<accession>A0A0D2CER9</accession>
<dbReference type="VEuPathDB" id="FungiDB:PV07_12589"/>
<protein>
    <submittedName>
        <fullName evidence="2">Uncharacterized protein</fullName>
    </submittedName>
</protein>
<feature type="region of interest" description="Disordered" evidence="1">
    <location>
        <begin position="312"/>
        <end position="364"/>
    </location>
</feature>
<evidence type="ECO:0000313" key="2">
    <source>
        <dbReference type="EMBL" id="KIW22004.1"/>
    </source>
</evidence>
<evidence type="ECO:0000256" key="1">
    <source>
        <dbReference type="SAM" id="MobiDB-lite"/>
    </source>
</evidence>
<proteinExistence type="predicted"/>
<feature type="compositionally biased region" description="Basic residues" evidence="1">
    <location>
        <begin position="211"/>
        <end position="221"/>
    </location>
</feature>
<dbReference type="GeneID" id="27351783"/>
<sequence>MAEYPDLDEVFRLQWLSQGTSQGHSQLPGTVTTYAEATTPTPVPDVVPRSRAHETAQASSQCPPAHRENLSFLEEEDWDPDKPYNGDRFHYLIEWKVRLNGKAVANQSEPNVVVSLDCYWRLVLQDRLEQVVRRRFAKNRRLRHEHTAVVVSVTERSQRDLSKEYEGTEIDWAVANNQLLDWSPHFQKGKKLRVNLSFNFVEQNAQSASRSARRGDKRGRKSASSGMLADRDREIAAEQDATGEPPVWPDLYAFMRCPTFCEAGPHCWIDSEGNHHRMKAEYFKRLEEHVARHGMLSTHSDMPLDLQRQLVADRQRQGRRGKKQISNSDPPLPPITITNVLPGQPPQASQAARAQDQSTPRYHSDATRLQQVEFWGFRDDALRRYAEWQQSRVRDPSVKADIGRAYDVAMKKRIFLEMMCEHQTYRIFVDEGVPVVVAWYFTWPKDIETFGHYDKRVRLDTSEDGRQG</sequence>
<keyword evidence="3" id="KW-1185">Reference proteome</keyword>
<gene>
    <name evidence="2" type="ORF">PV07_12589</name>
</gene>
<dbReference type="HOGENOM" id="CLU_034382_0_0_1"/>
<dbReference type="AlphaFoldDB" id="A0A0D2CER9"/>
<dbReference type="Proteomes" id="UP000054466">
    <property type="component" value="Unassembled WGS sequence"/>
</dbReference>
<feature type="compositionally biased region" description="Low complexity" evidence="1">
    <location>
        <begin position="37"/>
        <end position="47"/>
    </location>
</feature>
<dbReference type="RefSeq" id="XP_016242220.1">
    <property type="nucleotide sequence ID" value="XM_016400129.1"/>
</dbReference>
<evidence type="ECO:0000313" key="3">
    <source>
        <dbReference type="Proteomes" id="UP000054466"/>
    </source>
</evidence>
<reference evidence="2 3" key="1">
    <citation type="submission" date="2015-01" db="EMBL/GenBank/DDBJ databases">
        <title>The Genome Sequence of Cladophialophora immunda CBS83496.</title>
        <authorList>
            <consortium name="The Broad Institute Genomics Platform"/>
            <person name="Cuomo C."/>
            <person name="de Hoog S."/>
            <person name="Gorbushina A."/>
            <person name="Stielow B."/>
            <person name="Teixiera M."/>
            <person name="Abouelleil A."/>
            <person name="Chapman S.B."/>
            <person name="Priest M."/>
            <person name="Young S.K."/>
            <person name="Wortman J."/>
            <person name="Nusbaum C."/>
            <person name="Birren B."/>
        </authorList>
    </citation>
    <scope>NUCLEOTIDE SEQUENCE [LARGE SCALE GENOMIC DNA]</scope>
    <source>
        <strain evidence="2 3">CBS 83496</strain>
    </source>
</reference>
<name>A0A0D2CER9_9EURO</name>
<dbReference type="EMBL" id="KN847060">
    <property type="protein sequence ID" value="KIW22004.1"/>
    <property type="molecule type" value="Genomic_DNA"/>
</dbReference>
<feature type="region of interest" description="Disordered" evidence="1">
    <location>
        <begin position="207"/>
        <end position="231"/>
    </location>
</feature>
<feature type="region of interest" description="Disordered" evidence="1">
    <location>
        <begin position="37"/>
        <end position="65"/>
    </location>
</feature>
<feature type="compositionally biased region" description="Low complexity" evidence="1">
    <location>
        <begin position="346"/>
        <end position="358"/>
    </location>
</feature>
<organism evidence="2 3">
    <name type="scientific">Cladophialophora immunda</name>
    <dbReference type="NCBI Taxonomy" id="569365"/>
    <lineage>
        <taxon>Eukaryota</taxon>
        <taxon>Fungi</taxon>
        <taxon>Dikarya</taxon>
        <taxon>Ascomycota</taxon>
        <taxon>Pezizomycotina</taxon>
        <taxon>Eurotiomycetes</taxon>
        <taxon>Chaetothyriomycetidae</taxon>
        <taxon>Chaetothyriales</taxon>
        <taxon>Herpotrichiellaceae</taxon>
        <taxon>Cladophialophora</taxon>
    </lineage>
</organism>
<dbReference type="OrthoDB" id="4161473at2759"/>